<proteinExistence type="predicted"/>
<dbReference type="AlphaFoldDB" id="A0A7W9DZ84"/>
<dbReference type="RefSeq" id="WP_183882921.1">
    <property type="nucleotide sequence ID" value="NZ_JACHCE010000004.1"/>
</dbReference>
<comment type="caution">
    <text evidence="1">The sequence shown here is derived from an EMBL/GenBank/DDBJ whole genome shotgun (WGS) entry which is preliminary data.</text>
</comment>
<dbReference type="Proteomes" id="UP000537204">
    <property type="component" value="Unassembled WGS sequence"/>
</dbReference>
<protein>
    <recommendedName>
        <fullName evidence="3">HTH cro/C1-type domain-containing protein</fullName>
    </recommendedName>
</protein>
<organism evidence="1 2">
    <name type="scientific">Pedobacter cryoconitis</name>
    <dbReference type="NCBI Taxonomy" id="188932"/>
    <lineage>
        <taxon>Bacteria</taxon>
        <taxon>Pseudomonadati</taxon>
        <taxon>Bacteroidota</taxon>
        <taxon>Sphingobacteriia</taxon>
        <taxon>Sphingobacteriales</taxon>
        <taxon>Sphingobacteriaceae</taxon>
        <taxon>Pedobacter</taxon>
    </lineage>
</organism>
<name>A0A7W9DZ84_9SPHI</name>
<sequence length="87" mass="10347">MKNNTKKYKIEDYLLGLNVKEYRKALKKLPQLLGISVNTFHNYRRIQSDDVQDIPYGKVVMMEKIFDLRPGTLMNYDPEVKRLKDIL</sequence>
<gene>
    <name evidence="1" type="ORF">HDE68_002940</name>
</gene>
<evidence type="ECO:0000313" key="1">
    <source>
        <dbReference type="EMBL" id="MBB5637027.1"/>
    </source>
</evidence>
<dbReference type="EMBL" id="JACHCE010000004">
    <property type="protein sequence ID" value="MBB5637027.1"/>
    <property type="molecule type" value="Genomic_DNA"/>
</dbReference>
<evidence type="ECO:0000313" key="2">
    <source>
        <dbReference type="Proteomes" id="UP000537204"/>
    </source>
</evidence>
<accession>A0A7W9DZ84</accession>
<evidence type="ECO:0008006" key="3">
    <source>
        <dbReference type="Google" id="ProtNLM"/>
    </source>
</evidence>
<reference evidence="1 2" key="1">
    <citation type="submission" date="2020-08" db="EMBL/GenBank/DDBJ databases">
        <title>Genomic Encyclopedia of Type Strains, Phase IV (KMG-V): Genome sequencing to study the core and pangenomes of soil and plant-associated prokaryotes.</title>
        <authorList>
            <person name="Whitman W."/>
        </authorList>
    </citation>
    <scope>NUCLEOTIDE SEQUENCE [LARGE SCALE GENOMIC DNA]</scope>
    <source>
        <strain evidence="1 2">S3M1</strain>
    </source>
</reference>